<dbReference type="SUPFAM" id="SSF56112">
    <property type="entry name" value="Protein kinase-like (PK-like)"/>
    <property type="match status" value="1"/>
</dbReference>
<keyword evidence="7 10" id="KW-0067">ATP-binding</keyword>
<sequence length="454" mass="50161">MVNSNSALKNGQPLTAVSAIMAIKLKDLSLRGLNGDISSSFANLKVIQHLNLSNNNLVGSIPDALSQLTSLTVLYGNNRDLCPNGNSCGLPNKRKSNLAIYIVVPIIVVIIVVVLLLLFCLLRRKRQGSMNNSVDPHNETTTSYVVGNDVHRDNSSLHRLESRQFTYEKLKMITNNFQRVLGQGGFGYVYDGFLEDGTHVAVKLQSHSSSQGVKEFLAEAHILTRIHHKNLVTMIGYCKDGEYMALVYEYMSEGTLHEHIEGSKRDGGCLSWSQRLRIALESAQGLEYVHKGCNPPIIHRDIKATNILLNARIADFGLFKAFNGGDDYASTMTLVGTPGYVDPEYQATMLPTTKSDVYSFGVILLELVTGKPAILQEATPIGIIHWTRKRMAQGHIESVVDARMCGIYDVNSVWKVVEMALKCTAYVSPQRPTMTGVVAQLQECMELEEGSIDR</sequence>
<dbReference type="GO" id="GO:0005524">
    <property type="term" value="F:ATP binding"/>
    <property type="evidence" value="ECO:0007669"/>
    <property type="project" value="UniProtKB-UniRule"/>
</dbReference>
<comment type="similarity">
    <text evidence="10">Belongs to the protein kinase superfamily.</text>
</comment>
<evidence type="ECO:0000256" key="8">
    <source>
        <dbReference type="ARBA" id="ARBA00022989"/>
    </source>
</evidence>
<evidence type="ECO:0000256" key="5">
    <source>
        <dbReference type="ARBA" id="ARBA00022741"/>
    </source>
</evidence>
<dbReference type="Gene3D" id="1.10.510.10">
    <property type="entry name" value="Transferase(Phosphotransferase) domain 1"/>
    <property type="match status" value="1"/>
</dbReference>
<dbReference type="PANTHER" id="PTHR45631:SF114">
    <property type="entry name" value="OS05G0525800 PROTEIN"/>
    <property type="match status" value="1"/>
</dbReference>
<keyword evidence="3" id="KW-0808">Transferase</keyword>
<dbReference type="GO" id="GO:0005886">
    <property type="term" value="C:plasma membrane"/>
    <property type="evidence" value="ECO:0007669"/>
    <property type="project" value="UniProtKB-SubCell"/>
</dbReference>
<accession>R7W3I5</accession>
<dbReference type="SMART" id="SM00220">
    <property type="entry name" value="S_TKc"/>
    <property type="match status" value="1"/>
</dbReference>
<proteinExistence type="inferred from homology"/>
<dbReference type="PANTHER" id="PTHR45631">
    <property type="entry name" value="OS07G0107800 PROTEIN-RELATED"/>
    <property type="match status" value="1"/>
</dbReference>
<organism evidence="11">
    <name type="scientific">Aegilops tauschii</name>
    <name type="common">Tausch's goatgrass</name>
    <name type="synonym">Aegilops squarrosa</name>
    <dbReference type="NCBI Taxonomy" id="37682"/>
    <lineage>
        <taxon>Eukaryota</taxon>
        <taxon>Viridiplantae</taxon>
        <taxon>Streptophyta</taxon>
        <taxon>Embryophyta</taxon>
        <taxon>Tracheophyta</taxon>
        <taxon>Spermatophyta</taxon>
        <taxon>Magnoliopsida</taxon>
        <taxon>Liliopsida</taxon>
        <taxon>Poales</taxon>
        <taxon>Poaceae</taxon>
        <taxon>BOP clade</taxon>
        <taxon>Pooideae</taxon>
        <taxon>Triticodae</taxon>
        <taxon>Triticeae</taxon>
        <taxon>Triticinae</taxon>
        <taxon>Aegilops</taxon>
    </lineage>
</organism>
<dbReference type="InterPro" id="IPR017441">
    <property type="entry name" value="Protein_kinase_ATP_BS"/>
</dbReference>
<comment type="subcellular location">
    <subcellularLocation>
        <location evidence="1">Cell membrane</location>
        <topology evidence="1">Single-pass membrane protein</topology>
    </subcellularLocation>
</comment>
<reference evidence="11" key="1">
    <citation type="submission" date="2015-06" db="UniProtKB">
        <authorList>
            <consortium name="EnsemblPlants"/>
        </authorList>
    </citation>
    <scope>IDENTIFICATION</scope>
</reference>
<evidence type="ECO:0000256" key="7">
    <source>
        <dbReference type="ARBA" id="ARBA00022840"/>
    </source>
</evidence>
<dbReference type="InterPro" id="IPR032675">
    <property type="entry name" value="LRR_dom_sf"/>
</dbReference>
<dbReference type="EnsemblPlants" id="EMT13878">
    <property type="protein sequence ID" value="EMT13878"/>
    <property type="gene ID" value="F775_25535"/>
</dbReference>
<keyword evidence="4" id="KW-0812">Transmembrane</keyword>
<keyword evidence="8" id="KW-1133">Transmembrane helix</keyword>
<keyword evidence="2 10" id="KW-0723">Serine/threonine-protein kinase</keyword>
<dbReference type="InterPro" id="IPR001245">
    <property type="entry name" value="Ser-Thr/Tyr_kinase_cat_dom"/>
</dbReference>
<dbReference type="InterPro" id="IPR000719">
    <property type="entry name" value="Prot_kinase_dom"/>
</dbReference>
<dbReference type="Gene3D" id="3.30.200.20">
    <property type="entry name" value="Phosphorylase Kinase, domain 1"/>
    <property type="match status" value="1"/>
</dbReference>
<dbReference type="Pfam" id="PF07714">
    <property type="entry name" value="PK_Tyr_Ser-Thr"/>
    <property type="match status" value="1"/>
</dbReference>
<evidence type="ECO:0000256" key="10">
    <source>
        <dbReference type="RuleBase" id="RU000304"/>
    </source>
</evidence>
<dbReference type="PROSITE" id="PS00108">
    <property type="entry name" value="PROTEIN_KINASE_ST"/>
    <property type="match status" value="1"/>
</dbReference>
<keyword evidence="6" id="KW-0418">Kinase</keyword>
<evidence type="ECO:0000256" key="6">
    <source>
        <dbReference type="ARBA" id="ARBA00022777"/>
    </source>
</evidence>
<keyword evidence="5 10" id="KW-0547">Nucleotide-binding</keyword>
<dbReference type="GO" id="GO:0004674">
    <property type="term" value="F:protein serine/threonine kinase activity"/>
    <property type="evidence" value="ECO:0007669"/>
    <property type="project" value="UniProtKB-KW"/>
</dbReference>
<name>R7W3I5_AEGTA</name>
<evidence type="ECO:0000256" key="1">
    <source>
        <dbReference type="ARBA" id="ARBA00004162"/>
    </source>
</evidence>
<dbReference type="InterPro" id="IPR011009">
    <property type="entry name" value="Kinase-like_dom_sf"/>
</dbReference>
<dbReference type="FunFam" id="3.30.200.20:FF:000394">
    <property type="entry name" value="Leucine-rich repeat receptor-like protein kinase"/>
    <property type="match status" value="1"/>
</dbReference>
<evidence type="ECO:0000256" key="3">
    <source>
        <dbReference type="ARBA" id="ARBA00022679"/>
    </source>
</evidence>
<evidence type="ECO:0000256" key="9">
    <source>
        <dbReference type="ARBA" id="ARBA00023136"/>
    </source>
</evidence>
<dbReference type="SUPFAM" id="SSF52058">
    <property type="entry name" value="L domain-like"/>
    <property type="match status" value="1"/>
</dbReference>
<evidence type="ECO:0000256" key="4">
    <source>
        <dbReference type="ARBA" id="ARBA00022692"/>
    </source>
</evidence>
<evidence type="ECO:0000313" key="11">
    <source>
        <dbReference type="EnsemblPlants" id="EMT13878"/>
    </source>
</evidence>
<evidence type="ECO:0000256" key="2">
    <source>
        <dbReference type="ARBA" id="ARBA00022527"/>
    </source>
</evidence>
<dbReference type="PROSITE" id="PS00107">
    <property type="entry name" value="PROTEIN_KINASE_ATP"/>
    <property type="match status" value="1"/>
</dbReference>
<dbReference type="AlphaFoldDB" id="R7W3I5"/>
<dbReference type="PROSITE" id="PS50011">
    <property type="entry name" value="PROTEIN_KINASE_DOM"/>
    <property type="match status" value="1"/>
</dbReference>
<protein>
    <submittedName>
        <fullName evidence="11">Putative LRR receptor-like serine/threonine-protein kinase</fullName>
    </submittedName>
</protein>
<dbReference type="InterPro" id="IPR008271">
    <property type="entry name" value="Ser/Thr_kinase_AS"/>
</dbReference>
<dbReference type="Gene3D" id="3.80.10.10">
    <property type="entry name" value="Ribonuclease Inhibitor"/>
    <property type="match status" value="1"/>
</dbReference>
<keyword evidence="9" id="KW-0472">Membrane</keyword>